<comment type="caution">
    <text evidence="3">The sequence shown here is derived from an EMBL/GenBank/DDBJ whole genome shotgun (WGS) entry which is preliminary data.</text>
</comment>
<dbReference type="EMBL" id="JBJUIK010000010">
    <property type="protein sequence ID" value="KAL3516625.1"/>
    <property type="molecule type" value="Genomic_DNA"/>
</dbReference>
<dbReference type="Pfam" id="PF06101">
    <property type="entry name" value="Vps62"/>
    <property type="match status" value="1"/>
</dbReference>
<dbReference type="PANTHER" id="PTHR48152">
    <property type="entry name" value="F1C9.34 PROTEIN"/>
    <property type="match status" value="1"/>
</dbReference>
<dbReference type="AlphaFoldDB" id="A0ABD2ZE80"/>
<evidence type="ECO:0000313" key="3">
    <source>
        <dbReference type="EMBL" id="KAL3516625.1"/>
    </source>
</evidence>
<evidence type="ECO:0000256" key="1">
    <source>
        <dbReference type="SAM" id="MobiDB-lite"/>
    </source>
</evidence>
<keyword evidence="2" id="KW-0732">Signal</keyword>
<dbReference type="InterPro" id="IPR009291">
    <property type="entry name" value="Vps62"/>
</dbReference>
<gene>
    <name evidence="3" type="ORF">ACH5RR_023527</name>
</gene>
<protein>
    <recommendedName>
        <fullName evidence="5">Vacuolar protein sorting-associated protein 62</fullName>
    </recommendedName>
</protein>
<feature type="region of interest" description="Disordered" evidence="1">
    <location>
        <begin position="549"/>
        <end position="570"/>
    </location>
</feature>
<feature type="signal peptide" evidence="2">
    <location>
        <begin position="1"/>
        <end position="18"/>
    </location>
</feature>
<evidence type="ECO:0008006" key="5">
    <source>
        <dbReference type="Google" id="ProtNLM"/>
    </source>
</evidence>
<keyword evidence="4" id="KW-1185">Reference proteome</keyword>
<reference evidence="3 4" key="1">
    <citation type="submission" date="2024-11" db="EMBL/GenBank/DDBJ databases">
        <title>A near-complete genome assembly of Cinchona calisaya.</title>
        <authorList>
            <person name="Lian D.C."/>
            <person name="Zhao X.W."/>
            <person name="Wei L."/>
        </authorList>
    </citation>
    <scope>NUCLEOTIDE SEQUENCE [LARGE SCALE GENOMIC DNA]</scope>
    <source>
        <tissue evidence="3">Nenye</tissue>
    </source>
</reference>
<accession>A0ABD2ZE80</accession>
<evidence type="ECO:0000256" key="2">
    <source>
        <dbReference type="SAM" id="SignalP"/>
    </source>
</evidence>
<proteinExistence type="predicted"/>
<dbReference type="Proteomes" id="UP001630127">
    <property type="component" value="Unassembled WGS sequence"/>
</dbReference>
<feature type="compositionally biased region" description="Basic and acidic residues" evidence="1">
    <location>
        <begin position="559"/>
        <end position="570"/>
    </location>
</feature>
<evidence type="ECO:0000313" key="4">
    <source>
        <dbReference type="Proteomes" id="UP001630127"/>
    </source>
</evidence>
<organism evidence="3 4">
    <name type="scientific">Cinchona calisaya</name>
    <dbReference type="NCBI Taxonomy" id="153742"/>
    <lineage>
        <taxon>Eukaryota</taxon>
        <taxon>Viridiplantae</taxon>
        <taxon>Streptophyta</taxon>
        <taxon>Embryophyta</taxon>
        <taxon>Tracheophyta</taxon>
        <taxon>Spermatophyta</taxon>
        <taxon>Magnoliopsida</taxon>
        <taxon>eudicotyledons</taxon>
        <taxon>Gunneridae</taxon>
        <taxon>Pentapetalae</taxon>
        <taxon>asterids</taxon>
        <taxon>lamiids</taxon>
        <taxon>Gentianales</taxon>
        <taxon>Rubiaceae</taxon>
        <taxon>Cinchonoideae</taxon>
        <taxon>Cinchoneae</taxon>
        <taxon>Cinchona</taxon>
    </lineage>
</organism>
<dbReference type="PANTHER" id="PTHR48152:SF3">
    <property type="entry name" value="DUF946 FAMILY PROTEIN (DUF946)"/>
    <property type="match status" value="1"/>
</dbReference>
<name>A0ABD2ZE80_9GENT</name>
<sequence>MGLFYFIFLALHIRFCSSRPHNATTSYLAILSKKTSQPLPIENMFKLPSSLPSWPQGVGFATGTIDLGGLQVCQVSTFNKVWATHEGGPDNLGATFFEPSSIPDGFSILGYYSQPNNSPLFGWILAAKDVSSDQAILKNPTDYSLVWSSESLKIAQDGVGYFWLPIPPHGYKAIGQVITNSTDKPALEKVRCVRSDFTDVSDIDSLIWSSSNGISMYSSMPKDRGSQALGVSTGTFILAQNNNAATSLACLKNVQGNFSAMPNLNQIEALVQEYSPVIYFHPDEEFFPSSVKWFFQNGALLYTKGQENNPIAITPAGSNLPQGGSNDGAYWLDLPSDDAAKDRVKKGNLQDATVYLHVKPMLGAAFTDLAMWIFYPFNGAARAKVEFFTVKLGKIGEHVGDWEHVTLRISNFNGELKSVYFSEHSAGTWVSASEVEFQNGNKFVVYSSLHGHAAYSKTGDFLQGNSNIGIRNDTGKGKIFMDVGANCLVVSGDYLGSRIVEPPWLNYAREWGPKISYDVDDEIKKVEKILPGKLRSEFEKVIRGLPNQVLGEEGPTGPKWKDNWSGDERT</sequence>
<feature type="chain" id="PRO_5044861689" description="Vacuolar protein sorting-associated protein 62" evidence="2">
    <location>
        <begin position="19"/>
        <end position="570"/>
    </location>
</feature>